<dbReference type="AlphaFoldDB" id="A0AAU9CH48"/>
<reference evidence="2 3" key="1">
    <citation type="submission" date="2021-12" db="EMBL/GenBank/DDBJ databases">
        <title>Genome sequencing of bacteria with rrn-lacking chromosome and rrn-plasmid.</title>
        <authorList>
            <person name="Anda M."/>
            <person name="Iwasaki W."/>
        </authorList>
    </citation>
    <scope>NUCLEOTIDE SEQUENCE [LARGE SCALE GENOMIC DNA]</scope>
    <source>
        <strain evidence="2 3">DSM 100852</strain>
        <plasmid evidence="2 3">pFA1</plasmid>
    </source>
</reference>
<dbReference type="InterPro" id="IPR037401">
    <property type="entry name" value="SnoaL-like"/>
</dbReference>
<feature type="domain" description="SnoaL-like" evidence="1">
    <location>
        <begin position="11"/>
        <end position="93"/>
    </location>
</feature>
<dbReference type="KEGG" id="fax:FUAX_39280"/>
<dbReference type="SUPFAM" id="SSF54427">
    <property type="entry name" value="NTF2-like"/>
    <property type="match status" value="1"/>
</dbReference>
<dbReference type="Gene3D" id="3.10.450.50">
    <property type="match status" value="1"/>
</dbReference>
<protein>
    <recommendedName>
        <fullName evidence="1">SnoaL-like domain-containing protein</fullName>
    </recommendedName>
</protein>
<organism evidence="2 3">
    <name type="scientific">Fulvitalea axinellae</name>
    <dbReference type="NCBI Taxonomy" id="1182444"/>
    <lineage>
        <taxon>Bacteria</taxon>
        <taxon>Pseudomonadati</taxon>
        <taxon>Bacteroidota</taxon>
        <taxon>Cytophagia</taxon>
        <taxon>Cytophagales</taxon>
        <taxon>Persicobacteraceae</taxon>
        <taxon>Fulvitalea</taxon>
    </lineage>
</organism>
<dbReference type="EMBL" id="AP025315">
    <property type="protein sequence ID" value="BDD11496.1"/>
    <property type="molecule type" value="Genomic_DNA"/>
</dbReference>
<evidence type="ECO:0000313" key="3">
    <source>
        <dbReference type="Proteomes" id="UP001348817"/>
    </source>
</evidence>
<dbReference type="InterPro" id="IPR032710">
    <property type="entry name" value="NTF2-like_dom_sf"/>
</dbReference>
<proteinExistence type="predicted"/>
<accession>A0AAU9CH48</accession>
<geneLocation type="plasmid" evidence="2 3">
    <name>pFA1</name>
</geneLocation>
<dbReference type="Proteomes" id="UP001348817">
    <property type="component" value="Plasmid pFA1"/>
</dbReference>
<sequence length="117" mass="13272">MEQKEALAFANEWVNAWNSCDLDRILTHYSDDIEVSTPMIKMAADMEGNSLKGKKAVAEYWETALRKLPALEFKLYDVAVGSNSVALYYEAVMGKKAIEVMFLNEQGKIEKMIAHYT</sequence>
<name>A0AAU9CH48_9BACT</name>
<dbReference type="Pfam" id="PF12680">
    <property type="entry name" value="SnoaL_2"/>
    <property type="match status" value="1"/>
</dbReference>
<gene>
    <name evidence="2" type="ORF">FUAX_39280</name>
</gene>
<evidence type="ECO:0000259" key="1">
    <source>
        <dbReference type="Pfam" id="PF12680"/>
    </source>
</evidence>
<keyword evidence="3" id="KW-1185">Reference proteome</keyword>
<evidence type="ECO:0000313" key="2">
    <source>
        <dbReference type="EMBL" id="BDD11496.1"/>
    </source>
</evidence>
<keyword evidence="2" id="KW-0614">Plasmid</keyword>
<dbReference type="RefSeq" id="WP_338394988.1">
    <property type="nucleotide sequence ID" value="NZ_AP025315.1"/>
</dbReference>